<evidence type="ECO:0000313" key="1">
    <source>
        <dbReference type="EMBL" id="CAI9115309.1"/>
    </source>
</evidence>
<proteinExistence type="predicted"/>
<accession>A0AAV1E5U8</accession>
<reference evidence="1" key="1">
    <citation type="submission" date="2023-03" db="EMBL/GenBank/DDBJ databases">
        <authorList>
            <person name="Julca I."/>
        </authorList>
    </citation>
    <scope>NUCLEOTIDE SEQUENCE</scope>
</reference>
<name>A0AAV1E5U8_OLDCO</name>
<gene>
    <name evidence="1" type="ORF">OLC1_LOCUS21864</name>
</gene>
<dbReference type="Proteomes" id="UP001161247">
    <property type="component" value="Chromosome 8"/>
</dbReference>
<protein>
    <submittedName>
        <fullName evidence="1">OLC1v1016175C1</fullName>
    </submittedName>
</protein>
<sequence>MAEFDESSKHIVGSGSQDFIQELGCVVHKMAYFTLKNFQSQKETLIAGTIKNASKISALNTKNRALFEVPPPTGTISLARYIEEKV</sequence>
<organism evidence="1 2">
    <name type="scientific">Oldenlandia corymbosa var. corymbosa</name>
    <dbReference type="NCBI Taxonomy" id="529605"/>
    <lineage>
        <taxon>Eukaryota</taxon>
        <taxon>Viridiplantae</taxon>
        <taxon>Streptophyta</taxon>
        <taxon>Embryophyta</taxon>
        <taxon>Tracheophyta</taxon>
        <taxon>Spermatophyta</taxon>
        <taxon>Magnoliopsida</taxon>
        <taxon>eudicotyledons</taxon>
        <taxon>Gunneridae</taxon>
        <taxon>Pentapetalae</taxon>
        <taxon>asterids</taxon>
        <taxon>lamiids</taxon>
        <taxon>Gentianales</taxon>
        <taxon>Rubiaceae</taxon>
        <taxon>Rubioideae</taxon>
        <taxon>Spermacoceae</taxon>
        <taxon>Hedyotis-Oldenlandia complex</taxon>
        <taxon>Oldenlandia</taxon>
    </lineage>
</organism>
<evidence type="ECO:0000313" key="2">
    <source>
        <dbReference type="Proteomes" id="UP001161247"/>
    </source>
</evidence>
<keyword evidence="2" id="KW-1185">Reference proteome</keyword>
<dbReference type="EMBL" id="OX459125">
    <property type="protein sequence ID" value="CAI9115309.1"/>
    <property type="molecule type" value="Genomic_DNA"/>
</dbReference>
<dbReference type="AlphaFoldDB" id="A0AAV1E5U8"/>